<dbReference type="InterPro" id="IPR011701">
    <property type="entry name" value="MFS"/>
</dbReference>
<dbReference type="GO" id="GO:0016020">
    <property type="term" value="C:membrane"/>
    <property type="evidence" value="ECO:0007669"/>
    <property type="project" value="UniProtKB-SubCell"/>
</dbReference>
<keyword evidence="9" id="KW-1185">Reference proteome</keyword>
<dbReference type="PANTHER" id="PTHR23504:SF15">
    <property type="entry name" value="MAJOR FACILITATOR SUPERFAMILY (MFS) PROFILE DOMAIN-CONTAINING PROTEIN"/>
    <property type="match status" value="1"/>
</dbReference>
<dbReference type="AlphaFoldDB" id="A0A0H2R4C4"/>
<organism evidence="8 9">
    <name type="scientific">Schizopora paradoxa</name>
    <dbReference type="NCBI Taxonomy" id="27342"/>
    <lineage>
        <taxon>Eukaryota</taxon>
        <taxon>Fungi</taxon>
        <taxon>Dikarya</taxon>
        <taxon>Basidiomycota</taxon>
        <taxon>Agaricomycotina</taxon>
        <taxon>Agaricomycetes</taxon>
        <taxon>Hymenochaetales</taxon>
        <taxon>Schizoporaceae</taxon>
        <taxon>Schizopora</taxon>
    </lineage>
</organism>
<keyword evidence="5 6" id="KW-0472">Membrane</keyword>
<evidence type="ECO:0000313" key="8">
    <source>
        <dbReference type="EMBL" id="KLO06630.1"/>
    </source>
</evidence>
<comment type="subcellular location">
    <subcellularLocation>
        <location evidence="1">Membrane</location>
        <topology evidence="1">Multi-pass membrane protein</topology>
    </subcellularLocation>
</comment>
<name>A0A0H2R4C4_9AGAM</name>
<feature type="transmembrane region" description="Helical" evidence="6">
    <location>
        <begin position="352"/>
        <end position="373"/>
    </location>
</feature>
<dbReference type="Proteomes" id="UP000053477">
    <property type="component" value="Unassembled WGS sequence"/>
</dbReference>
<gene>
    <name evidence="8" type="ORF">SCHPADRAFT_945936</name>
</gene>
<evidence type="ECO:0000256" key="1">
    <source>
        <dbReference type="ARBA" id="ARBA00004141"/>
    </source>
</evidence>
<feature type="transmembrane region" description="Helical" evidence="6">
    <location>
        <begin position="416"/>
        <end position="439"/>
    </location>
</feature>
<sequence length="527" mass="57765">MALDAPESENSKRFRGSIDDEFDACNPVTNGGERREHYDETQPLIAFPANSVTRTPLPWRQLSVLFCLRAVKPLVFELIFPFVNQMILEIGIVDDPERVGFYSGILESIYACMSFISIVPCSLLSERLGRKPVILVTTSGIAISAALFGFSKLYWFMVLTRCIGGGNGGNIAALKTMLAELTDKSNEAVAQTGFAIAYRLGQGIGQPVGGLLSHPERQFSVFDTPFWRRHPFALPGLVSGILAMVLVFVGFYLLDETHPPKKGKAMRRFSSGSSGNSSMTSSREAQVTMSTDVDNNGPQTWISVMKSTPGLHVLMCNRALLYLAVEGMFALYPLFSFTPIQSGGLGSSEADIGIILTFRALLMLLFMFSSTYLLNRWGSLRVYRFSMALLPLTFGLLPVLNFLARSEGAGKNSAAFVLVHFLVITMWALNGLAFPATAVMVNDISPTANSLGIIISMSELVKTFVEAIAPAFVNSTFAFSIKHNIAGGHLTYIIMMSLTTFGFVQPFWLKNRSPAWRNNARADESPD</sequence>
<dbReference type="PROSITE" id="PS50850">
    <property type="entry name" value="MFS"/>
    <property type="match status" value="1"/>
</dbReference>
<feature type="transmembrane region" description="Helical" evidence="6">
    <location>
        <begin position="232"/>
        <end position="254"/>
    </location>
</feature>
<accession>A0A0H2R4C4</accession>
<feature type="transmembrane region" description="Helical" evidence="6">
    <location>
        <begin position="451"/>
        <end position="473"/>
    </location>
</feature>
<feature type="transmembrane region" description="Helical" evidence="6">
    <location>
        <begin position="74"/>
        <end position="93"/>
    </location>
</feature>
<evidence type="ECO:0000256" key="6">
    <source>
        <dbReference type="SAM" id="Phobius"/>
    </source>
</evidence>
<dbReference type="OrthoDB" id="419616at2759"/>
<dbReference type="SUPFAM" id="SSF103473">
    <property type="entry name" value="MFS general substrate transporter"/>
    <property type="match status" value="1"/>
</dbReference>
<keyword evidence="4 6" id="KW-1133">Transmembrane helix</keyword>
<feature type="transmembrane region" description="Helical" evidence="6">
    <location>
        <begin position="385"/>
        <end position="404"/>
    </location>
</feature>
<protein>
    <submittedName>
        <fullName evidence="8">MFS general substrate transporter</fullName>
    </submittedName>
</protein>
<dbReference type="InParanoid" id="A0A0H2R4C4"/>
<feature type="transmembrane region" description="Helical" evidence="6">
    <location>
        <begin position="485"/>
        <end position="509"/>
    </location>
</feature>
<dbReference type="PANTHER" id="PTHR23504">
    <property type="entry name" value="MAJOR FACILITATOR SUPERFAMILY DOMAIN-CONTAINING PROTEIN 10"/>
    <property type="match status" value="1"/>
</dbReference>
<dbReference type="EMBL" id="KQ086191">
    <property type="protein sequence ID" value="KLO06630.1"/>
    <property type="molecule type" value="Genomic_DNA"/>
</dbReference>
<evidence type="ECO:0000256" key="4">
    <source>
        <dbReference type="ARBA" id="ARBA00022989"/>
    </source>
</evidence>
<keyword evidence="2" id="KW-0813">Transport</keyword>
<dbReference type="InterPro" id="IPR036259">
    <property type="entry name" value="MFS_trans_sf"/>
</dbReference>
<feature type="domain" description="Major facilitator superfamily (MFS) profile" evidence="7">
    <location>
        <begin position="61"/>
        <end position="514"/>
    </location>
</feature>
<dbReference type="GO" id="GO:0022857">
    <property type="term" value="F:transmembrane transporter activity"/>
    <property type="evidence" value="ECO:0007669"/>
    <property type="project" value="InterPro"/>
</dbReference>
<dbReference type="InterPro" id="IPR020846">
    <property type="entry name" value="MFS_dom"/>
</dbReference>
<keyword evidence="3 6" id="KW-0812">Transmembrane</keyword>
<reference evidence="8 9" key="1">
    <citation type="submission" date="2015-04" db="EMBL/GenBank/DDBJ databases">
        <title>Complete genome sequence of Schizopora paradoxa KUC8140, a cosmopolitan wood degrader in East Asia.</title>
        <authorList>
            <consortium name="DOE Joint Genome Institute"/>
            <person name="Min B."/>
            <person name="Park H."/>
            <person name="Jang Y."/>
            <person name="Kim J.-J."/>
            <person name="Kim K.H."/>
            <person name="Pangilinan J."/>
            <person name="Lipzen A."/>
            <person name="Riley R."/>
            <person name="Grigoriev I.V."/>
            <person name="Spatafora J.W."/>
            <person name="Choi I.-G."/>
        </authorList>
    </citation>
    <scope>NUCLEOTIDE SEQUENCE [LARGE SCALE GENOMIC DNA]</scope>
    <source>
        <strain evidence="8 9">KUC8140</strain>
    </source>
</reference>
<dbReference type="Gene3D" id="1.20.1250.20">
    <property type="entry name" value="MFS general substrate transporter like domains"/>
    <property type="match status" value="1"/>
</dbReference>
<feature type="transmembrane region" description="Helical" evidence="6">
    <location>
        <begin position="99"/>
        <end position="121"/>
    </location>
</feature>
<evidence type="ECO:0000256" key="2">
    <source>
        <dbReference type="ARBA" id="ARBA00022448"/>
    </source>
</evidence>
<feature type="transmembrane region" description="Helical" evidence="6">
    <location>
        <begin position="319"/>
        <end position="340"/>
    </location>
</feature>
<evidence type="ECO:0000256" key="5">
    <source>
        <dbReference type="ARBA" id="ARBA00023136"/>
    </source>
</evidence>
<feature type="transmembrane region" description="Helical" evidence="6">
    <location>
        <begin position="133"/>
        <end position="151"/>
    </location>
</feature>
<evidence type="ECO:0000259" key="7">
    <source>
        <dbReference type="PROSITE" id="PS50850"/>
    </source>
</evidence>
<evidence type="ECO:0000313" key="9">
    <source>
        <dbReference type="Proteomes" id="UP000053477"/>
    </source>
</evidence>
<evidence type="ECO:0000256" key="3">
    <source>
        <dbReference type="ARBA" id="ARBA00022692"/>
    </source>
</evidence>
<dbReference type="Pfam" id="PF07690">
    <property type="entry name" value="MFS_1"/>
    <property type="match status" value="1"/>
</dbReference>
<proteinExistence type="predicted"/>